<accession>A0AAV3PZT3</accession>
<protein>
    <recommendedName>
        <fullName evidence="7">Protein TIC 20</fullName>
    </recommendedName>
</protein>
<evidence type="ECO:0000256" key="6">
    <source>
        <dbReference type="ARBA" id="ARBA00023136"/>
    </source>
</evidence>
<dbReference type="GO" id="GO:0009706">
    <property type="term" value="C:chloroplast inner membrane"/>
    <property type="evidence" value="ECO:0007669"/>
    <property type="project" value="UniProtKB-SubCell"/>
</dbReference>
<feature type="transmembrane region" description="Helical" evidence="7">
    <location>
        <begin position="215"/>
        <end position="235"/>
    </location>
</feature>
<feature type="transmembrane region" description="Helical" evidence="7">
    <location>
        <begin position="185"/>
        <end position="203"/>
    </location>
</feature>
<evidence type="ECO:0000256" key="5">
    <source>
        <dbReference type="ARBA" id="ARBA00022989"/>
    </source>
</evidence>
<evidence type="ECO:0000256" key="4">
    <source>
        <dbReference type="ARBA" id="ARBA00022780"/>
    </source>
</evidence>
<evidence type="ECO:0000313" key="9">
    <source>
        <dbReference type="Proteomes" id="UP001454036"/>
    </source>
</evidence>
<evidence type="ECO:0000256" key="2">
    <source>
        <dbReference type="ARBA" id="ARBA00009596"/>
    </source>
</evidence>
<dbReference type="Proteomes" id="UP001454036">
    <property type="component" value="Unassembled WGS sequence"/>
</dbReference>
<comment type="similarity">
    <text evidence="2 7">Belongs to the Tic20 family.</text>
</comment>
<comment type="caution">
    <text evidence="7">Lacks conserved residue(s) required for the propagation of feature annotation.</text>
</comment>
<feature type="transmembrane region" description="Helical" evidence="7">
    <location>
        <begin position="149"/>
        <end position="173"/>
    </location>
</feature>
<keyword evidence="7" id="KW-0150">Chloroplast</keyword>
<comment type="subcellular location">
    <subcellularLocation>
        <location evidence="1">Plastid</location>
        <location evidence="1">Chloroplast inner membrane</location>
        <topology evidence="1">Multi-pass membrane protein</topology>
    </subcellularLocation>
    <subcellularLocation>
        <location evidence="7">Plastid</location>
        <location evidence="7">Chloroplast membrane</location>
        <topology evidence="7">Multi-pass membrane protein</topology>
    </subcellularLocation>
</comment>
<dbReference type="EMBL" id="BAABME010034686">
    <property type="protein sequence ID" value="GAA0156780.1"/>
    <property type="molecule type" value="Genomic_DNA"/>
</dbReference>
<keyword evidence="4" id="KW-1001">Plastid inner membrane</keyword>
<keyword evidence="9" id="KW-1185">Reference proteome</keyword>
<gene>
    <name evidence="8" type="ORF">LIER_43379</name>
</gene>
<evidence type="ECO:0000313" key="8">
    <source>
        <dbReference type="EMBL" id="GAA0156780.1"/>
    </source>
</evidence>
<proteinExistence type="inferred from homology"/>
<evidence type="ECO:0000256" key="7">
    <source>
        <dbReference type="RuleBase" id="RU367003"/>
    </source>
</evidence>
<dbReference type="InterPro" id="IPR005691">
    <property type="entry name" value="Tic20"/>
</dbReference>
<sequence>MASLCLNPPPTFATFKYKFSPPPSPISFLEESSPCLMLDFNNSYKTRVPVILGSKPISFLEELSLTLMPDNNNPRAVTRTRAKNSDHDNLWYKFQPYPKMTEKPEWFWRSIASGFYLKPLLQFGAYGIFDPAYKVCKTLKNFGELTWEPYIRFIACFPQWLWYVYQAAIYFAVRRKELPHYLRFHMINGLLIDVGLEIFVYVNRWFPYSWLWSKVGMHVLTAVGIAYVLTILECIRGALIGMYPHAPFLSQASSIHTHLR</sequence>
<reference evidence="8 9" key="1">
    <citation type="submission" date="2024-01" db="EMBL/GenBank/DDBJ databases">
        <title>The complete chloroplast genome sequence of Lithospermum erythrorhizon: insights into the phylogenetic relationship among Boraginaceae species and the maternal lineages of purple gromwells.</title>
        <authorList>
            <person name="Okada T."/>
            <person name="Watanabe K."/>
        </authorList>
    </citation>
    <scope>NUCLEOTIDE SEQUENCE [LARGE SCALE GENOMIC DNA]</scope>
</reference>
<comment type="caution">
    <text evidence="8">The sequence shown here is derived from an EMBL/GenBank/DDBJ whole genome shotgun (WGS) entry which is preliminary data.</text>
</comment>
<keyword evidence="7" id="KW-0934">Plastid</keyword>
<dbReference type="PANTHER" id="PTHR33510:SF9">
    <property type="entry name" value="HIT-TYPE ZINC FINGER FAMILY PROTEIN-RELATED"/>
    <property type="match status" value="1"/>
</dbReference>
<evidence type="ECO:0000256" key="3">
    <source>
        <dbReference type="ARBA" id="ARBA00022692"/>
    </source>
</evidence>
<name>A0AAV3PZT3_LITER</name>
<keyword evidence="6 7" id="KW-0472">Membrane</keyword>
<dbReference type="AlphaFoldDB" id="A0AAV3PZT3"/>
<comment type="function">
    <text evidence="7">Involved in protein precursor import into chloroplasts.</text>
</comment>
<keyword evidence="3 7" id="KW-0812">Transmembrane</keyword>
<organism evidence="8 9">
    <name type="scientific">Lithospermum erythrorhizon</name>
    <name type="common">Purple gromwell</name>
    <name type="synonym">Lithospermum officinale var. erythrorhizon</name>
    <dbReference type="NCBI Taxonomy" id="34254"/>
    <lineage>
        <taxon>Eukaryota</taxon>
        <taxon>Viridiplantae</taxon>
        <taxon>Streptophyta</taxon>
        <taxon>Embryophyta</taxon>
        <taxon>Tracheophyta</taxon>
        <taxon>Spermatophyta</taxon>
        <taxon>Magnoliopsida</taxon>
        <taxon>eudicotyledons</taxon>
        <taxon>Gunneridae</taxon>
        <taxon>Pentapetalae</taxon>
        <taxon>asterids</taxon>
        <taxon>lamiids</taxon>
        <taxon>Boraginales</taxon>
        <taxon>Boraginaceae</taxon>
        <taxon>Boraginoideae</taxon>
        <taxon>Lithospermeae</taxon>
        <taxon>Lithospermum</taxon>
    </lineage>
</organism>
<dbReference type="PANTHER" id="PTHR33510">
    <property type="entry name" value="PROTEIN TIC 20-II, CHLOROPLASTIC"/>
    <property type="match status" value="1"/>
</dbReference>
<evidence type="ECO:0000256" key="1">
    <source>
        <dbReference type="ARBA" id="ARBA00004478"/>
    </source>
</evidence>
<keyword evidence="5 7" id="KW-1133">Transmembrane helix</keyword>
<dbReference type="Pfam" id="PF16166">
    <property type="entry name" value="TIC20"/>
    <property type="match status" value="1"/>
</dbReference>